<evidence type="ECO:0000256" key="1">
    <source>
        <dbReference type="ARBA" id="ARBA00023125"/>
    </source>
</evidence>
<dbReference type="KEGG" id="msaa:QYS49_23435"/>
<dbReference type="AlphaFoldDB" id="A0AA49JB88"/>
<dbReference type="InterPro" id="IPR001647">
    <property type="entry name" value="HTH_TetR"/>
</dbReference>
<dbReference type="Pfam" id="PF00440">
    <property type="entry name" value="TetR_N"/>
    <property type="match status" value="1"/>
</dbReference>
<evidence type="ECO:0000313" key="4">
    <source>
        <dbReference type="EMBL" id="WKK74631.2"/>
    </source>
</evidence>
<reference evidence="4 5" key="1">
    <citation type="submission" date="2023-08" db="EMBL/GenBank/DDBJ databases">
        <title>Comparative genomics and taxonomic characterization of three novel marine species of genus Marivirga.</title>
        <authorList>
            <person name="Muhammad N."/>
            <person name="Kim S.-G."/>
        </authorList>
    </citation>
    <scope>NUCLEOTIDE SEQUENCE [LARGE SCALE GENOMIC DNA]</scope>
    <source>
        <strain evidence="4 5">BDSF4-3</strain>
    </source>
</reference>
<evidence type="ECO:0000256" key="2">
    <source>
        <dbReference type="PROSITE-ProRule" id="PRU00335"/>
    </source>
</evidence>
<evidence type="ECO:0000259" key="3">
    <source>
        <dbReference type="PROSITE" id="PS50977"/>
    </source>
</evidence>
<gene>
    <name evidence="4" type="ORF">QYS49_23435</name>
</gene>
<sequence>MLTDGLSLRERKAAKLKLLILNLAKNMLIEKNFNDIHVTDLCKEANISKVTFFRYFPQKEDLLLYFMRVWSFEISVSLQKQDLKGIKAVKYIYDRYGDLCERYNSMILHLIKYHAASSKVLKPISIKKAEKHLLFPSFEDVQQMEVLAFDKLLEKYLLEAIFQTEITKSSNVNDMVSMLLTTTYGSILVAKMKQLPVKALLKKNINSILETF</sequence>
<dbReference type="EMBL" id="CP129971">
    <property type="protein sequence ID" value="WKK74631.2"/>
    <property type="molecule type" value="Genomic_DNA"/>
</dbReference>
<name>A0AA49JB88_9BACT</name>
<dbReference type="Gene3D" id="1.10.357.10">
    <property type="entry name" value="Tetracycline Repressor, domain 2"/>
    <property type="match status" value="1"/>
</dbReference>
<organism evidence="4 5">
    <name type="scientific">Marivirga salinarum</name>
    <dbReference type="NCBI Taxonomy" id="3059078"/>
    <lineage>
        <taxon>Bacteria</taxon>
        <taxon>Pseudomonadati</taxon>
        <taxon>Bacteroidota</taxon>
        <taxon>Cytophagia</taxon>
        <taxon>Cytophagales</taxon>
        <taxon>Marivirgaceae</taxon>
        <taxon>Marivirga</taxon>
    </lineage>
</organism>
<accession>A0AA49JB88</accession>
<feature type="domain" description="HTH tetR-type" evidence="3">
    <location>
        <begin position="14"/>
        <end position="74"/>
    </location>
</feature>
<dbReference type="RefSeq" id="WP_308347364.1">
    <property type="nucleotide sequence ID" value="NZ_CP129971.1"/>
</dbReference>
<dbReference type="PROSITE" id="PS50977">
    <property type="entry name" value="HTH_TETR_2"/>
    <property type="match status" value="1"/>
</dbReference>
<keyword evidence="1 2" id="KW-0238">DNA-binding</keyword>
<feature type="DNA-binding region" description="H-T-H motif" evidence="2">
    <location>
        <begin position="37"/>
        <end position="56"/>
    </location>
</feature>
<dbReference type="SUPFAM" id="SSF46689">
    <property type="entry name" value="Homeodomain-like"/>
    <property type="match status" value="1"/>
</dbReference>
<evidence type="ECO:0000313" key="5">
    <source>
        <dbReference type="Proteomes" id="UP001230496"/>
    </source>
</evidence>
<dbReference type="Proteomes" id="UP001230496">
    <property type="component" value="Chromosome"/>
</dbReference>
<dbReference type="InterPro" id="IPR009057">
    <property type="entry name" value="Homeodomain-like_sf"/>
</dbReference>
<dbReference type="PRINTS" id="PR00455">
    <property type="entry name" value="HTHTETR"/>
</dbReference>
<dbReference type="GO" id="GO:0003677">
    <property type="term" value="F:DNA binding"/>
    <property type="evidence" value="ECO:0007669"/>
    <property type="project" value="UniProtKB-UniRule"/>
</dbReference>
<keyword evidence="5" id="KW-1185">Reference proteome</keyword>
<protein>
    <submittedName>
        <fullName evidence="4">TetR/AcrR family transcriptional regulator</fullName>
    </submittedName>
</protein>
<proteinExistence type="predicted"/>